<evidence type="ECO:0000256" key="8">
    <source>
        <dbReference type="ARBA" id="ARBA00023163"/>
    </source>
</evidence>
<keyword evidence="5" id="KW-0862">Zinc</keyword>
<dbReference type="InterPro" id="IPR050457">
    <property type="entry name" value="ZnFinger_BTB_dom_contain"/>
</dbReference>
<dbReference type="PANTHER" id="PTHR46105">
    <property type="entry name" value="AGAP004733-PA"/>
    <property type="match status" value="1"/>
</dbReference>
<keyword evidence="9" id="KW-0539">Nucleus</keyword>
<name>A0AAD9KJF5_RIDPI</name>
<reference evidence="12" key="1">
    <citation type="journal article" date="2023" name="Mol. Biol. Evol.">
        <title>Third-Generation Sequencing Reveals the Adaptive Role of the Epigenome in Three Deep-Sea Polychaetes.</title>
        <authorList>
            <person name="Perez M."/>
            <person name="Aroh O."/>
            <person name="Sun Y."/>
            <person name="Lan Y."/>
            <person name="Juniper S.K."/>
            <person name="Young C.R."/>
            <person name="Angers B."/>
            <person name="Qian P.Y."/>
        </authorList>
    </citation>
    <scope>NUCLEOTIDE SEQUENCE</scope>
    <source>
        <strain evidence="12">R07B-5</strain>
    </source>
</reference>
<dbReference type="GO" id="GO:0005634">
    <property type="term" value="C:nucleus"/>
    <property type="evidence" value="ECO:0007669"/>
    <property type="project" value="UniProtKB-SubCell"/>
</dbReference>
<dbReference type="GO" id="GO:0000978">
    <property type="term" value="F:RNA polymerase II cis-regulatory region sequence-specific DNA binding"/>
    <property type="evidence" value="ECO:0007669"/>
    <property type="project" value="TreeGrafter"/>
</dbReference>
<keyword evidence="2" id="KW-0479">Metal-binding</keyword>
<protein>
    <recommendedName>
        <fullName evidence="11">BTB domain-containing protein</fullName>
    </recommendedName>
</protein>
<evidence type="ECO:0000256" key="4">
    <source>
        <dbReference type="ARBA" id="ARBA00022771"/>
    </source>
</evidence>
<evidence type="ECO:0000256" key="10">
    <source>
        <dbReference type="SAM" id="MobiDB-lite"/>
    </source>
</evidence>
<keyword evidence="8" id="KW-0804">Transcription</keyword>
<evidence type="ECO:0000256" key="5">
    <source>
        <dbReference type="ARBA" id="ARBA00022833"/>
    </source>
</evidence>
<feature type="domain" description="BTB" evidence="11">
    <location>
        <begin position="36"/>
        <end position="103"/>
    </location>
</feature>
<dbReference type="GO" id="GO:0008270">
    <property type="term" value="F:zinc ion binding"/>
    <property type="evidence" value="ECO:0007669"/>
    <property type="project" value="UniProtKB-KW"/>
</dbReference>
<sequence>MPQTAKMSSLRPSNSSKWLTFLSNNLATMRETNIMCDTMVRASDGQTFPAHACILAASSPILKSSLIHKSSSSQYEVKLDGISGDIWQKLIVFIYSGKLDVPVTRDVLYAAKQLKIRSFLSPTKQLDDNLLNSCSRDGSSEDRLGAAEQEIETFQTSSMEHDRLIGDRSDGGDNDVNAGDDSWDSDTVDYSVGNNEDMREICDEMKLESSNICPAIHQSPLSTGVFKTGENFARYCEFYHIDNTKI</sequence>
<dbReference type="EMBL" id="JAODUO010000936">
    <property type="protein sequence ID" value="KAK2172714.1"/>
    <property type="molecule type" value="Genomic_DNA"/>
</dbReference>
<comment type="subcellular location">
    <subcellularLocation>
        <location evidence="1">Nucleus</location>
    </subcellularLocation>
</comment>
<evidence type="ECO:0000256" key="9">
    <source>
        <dbReference type="ARBA" id="ARBA00023242"/>
    </source>
</evidence>
<comment type="caution">
    <text evidence="12">The sequence shown here is derived from an EMBL/GenBank/DDBJ whole genome shotgun (WGS) entry which is preliminary data.</text>
</comment>
<evidence type="ECO:0000259" key="11">
    <source>
        <dbReference type="PROSITE" id="PS50097"/>
    </source>
</evidence>
<dbReference type="AlphaFoldDB" id="A0AAD9KJF5"/>
<evidence type="ECO:0000256" key="3">
    <source>
        <dbReference type="ARBA" id="ARBA00022737"/>
    </source>
</evidence>
<dbReference type="InterPro" id="IPR011333">
    <property type="entry name" value="SKP1/BTB/POZ_sf"/>
</dbReference>
<dbReference type="SMART" id="SM00225">
    <property type="entry name" value="BTB"/>
    <property type="match status" value="1"/>
</dbReference>
<evidence type="ECO:0000256" key="6">
    <source>
        <dbReference type="ARBA" id="ARBA00023015"/>
    </source>
</evidence>
<dbReference type="InterPro" id="IPR000210">
    <property type="entry name" value="BTB/POZ_dom"/>
</dbReference>
<evidence type="ECO:0000313" key="13">
    <source>
        <dbReference type="Proteomes" id="UP001209878"/>
    </source>
</evidence>
<dbReference type="Pfam" id="PF00651">
    <property type="entry name" value="BTB"/>
    <property type="match status" value="1"/>
</dbReference>
<dbReference type="SUPFAM" id="SSF54695">
    <property type="entry name" value="POZ domain"/>
    <property type="match status" value="1"/>
</dbReference>
<dbReference type="CDD" id="cd18186">
    <property type="entry name" value="BTB_POZ_ZBTB_KLHL-like"/>
    <property type="match status" value="1"/>
</dbReference>
<dbReference type="PROSITE" id="PS50097">
    <property type="entry name" value="BTB"/>
    <property type="match status" value="1"/>
</dbReference>
<dbReference type="Proteomes" id="UP001209878">
    <property type="component" value="Unassembled WGS sequence"/>
</dbReference>
<dbReference type="GO" id="GO:0000981">
    <property type="term" value="F:DNA-binding transcription factor activity, RNA polymerase II-specific"/>
    <property type="evidence" value="ECO:0007669"/>
    <property type="project" value="TreeGrafter"/>
</dbReference>
<keyword evidence="3" id="KW-0677">Repeat</keyword>
<proteinExistence type="predicted"/>
<organism evidence="12 13">
    <name type="scientific">Ridgeia piscesae</name>
    <name type="common">Tubeworm</name>
    <dbReference type="NCBI Taxonomy" id="27915"/>
    <lineage>
        <taxon>Eukaryota</taxon>
        <taxon>Metazoa</taxon>
        <taxon>Spiralia</taxon>
        <taxon>Lophotrochozoa</taxon>
        <taxon>Annelida</taxon>
        <taxon>Polychaeta</taxon>
        <taxon>Sedentaria</taxon>
        <taxon>Canalipalpata</taxon>
        <taxon>Sabellida</taxon>
        <taxon>Siboglinidae</taxon>
        <taxon>Ridgeia</taxon>
    </lineage>
</organism>
<evidence type="ECO:0000313" key="12">
    <source>
        <dbReference type="EMBL" id="KAK2172714.1"/>
    </source>
</evidence>
<evidence type="ECO:0000256" key="1">
    <source>
        <dbReference type="ARBA" id="ARBA00004123"/>
    </source>
</evidence>
<keyword evidence="13" id="KW-1185">Reference proteome</keyword>
<evidence type="ECO:0000256" key="7">
    <source>
        <dbReference type="ARBA" id="ARBA00023125"/>
    </source>
</evidence>
<evidence type="ECO:0000256" key="2">
    <source>
        <dbReference type="ARBA" id="ARBA00022723"/>
    </source>
</evidence>
<keyword evidence="4" id="KW-0863">Zinc-finger</keyword>
<gene>
    <name evidence="12" type="ORF">NP493_937g00061</name>
</gene>
<accession>A0AAD9KJF5</accession>
<dbReference type="PANTHER" id="PTHR46105:SF5">
    <property type="entry name" value="ZINC FINGER AND BTB DOMAIN-CONTAINING PROTEIN 44 ISOFORM X1"/>
    <property type="match status" value="1"/>
</dbReference>
<dbReference type="Gene3D" id="3.30.710.10">
    <property type="entry name" value="Potassium Channel Kv1.1, Chain A"/>
    <property type="match status" value="1"/>
</dbReference>
<keyword evidence="7" id="KW-0238">DNA-binding</keyword>
<keyword evidence="6" id="KW-0805">Transcription regulation</keyword>
<feature type="region of interest" description="Disordered" evidence="10">
    <location>
        <begin position="163"/>
        <end position="189"/>
    </location>
</feature>